<keyword evidence="5" id="KW-1185">Reference proteome</keyword>
<proteinExistence type="predicted"/>
<keyword evidence="3" id="KW-0460">Magnesium</keyword>
<feature type="non-terminal residue" evidence="4">
    <location>
        <position position="206"/>
    </location>
</feature>
<dbReference type="GO" id="GO:0004035">
    <property type="term" value="F:alkaline phosphatase activity"/>
    <property type="evidence" value="ECO:0007669"/>
    <property type="project" value="UniProtKB-EC"/>
</dbReference>
<dbReference type="Proteomes" id="UP001497623">
    <property type="component" value="Unassembled WGS sequence"/>
</dbReference>
<sequence>VAMGGGFQCFDANVSNTTFDPFEKSCKRTDDRKLWQDWLEQKQHIGSSHKFIRTKTELDQVSNNTEYVLGLFTNGDMPYEYKKRTHHLDLPSLPEMTEKAIKLLNQGENGFFLMVEAGLIDEAHHENRARVALDETLSLDKAVQKALEMTSNEDTLIVVTADHSHALTMVGRPDRGHDILGVIGPADDQLPYTTLMYSSGPGYKHF</sequence>
<dbReference type="SUPFAM" id="SSF53649">
    <property type="entry name" value="Alkaline phosphatase-like"/>
    <property type="match status" value="1"/>
</dbReference>
<accession>A0AAV2PKT0</accession>
<keyword evidence="3" id="KW-0479">Metal-binding</keyword>
<dbReference type="AlphaFoldDB" id="A0AAV2PKT0"/>
<keyword evidence="2" id="KW-0597">Phosphoprotein</keyword>
<dbReference type="GO" id="GO:0046872">
    <property type="term" value="F:metal ion binding"/>
    <property type="evidence" value="ECO:0007669"/>
    <property type="project" value="UniProtKB-KW"/>
</dbReference>
<evidence type="ECO:0000313" key="5">
    <source>
        <dbReference type="Proteomes" id="UP001497623"/>
    </source>
</evidence>
<dbReference type="PANTHER" id="PTHR11596:SF5">
    <property type="entry name" value="ALKALINE PHOSPHATASE"/>
    <property type="match status" value="1"/>
</dbReference>
<dbReference type="SMART" id="SM00098">
    <property type="entry name" value="alkPPc"/>
    <property type="match status" value="1"/>
</dbReference>
<evidence type="ECO:0000256" key="2">
    <source>
        <dbReference type="ARBA" id="ARBA00022553"/>
    </source>
</evidence>
<dbReference type="PANTHER" id="PTHR11596">
    <property type="entry name" value="ALKALINE PHOSPHATASE"/>
    <property type="match status" value="1"/>
</dbReference>
<comment type="cofactor">
    <cofactor evidence="3">
        <name>Mg(2+)</name>
        <dbReference type="ChEBI" id="CHEBI:18420"/>
    </cofactor>
    <text evidence="3">Binds 1 Mg(2+) ion.</text>
</comment>
<keyword evidence="3" id="KW-0862">Zinc</keyword>
<feature type="binding site" evidence="3">
    <location>
        <position position="162"/>
    </location>
    <ligand>
        <name>Zn(2+)</name>
        <dbReference type="ChEBI" id="CHEBI:29105"/>
        <label>2</label>
    </ligand>
</feature>
<feature type="binding site" evidence="3">
    <location>
        <position position="125"/>
    </location>
    <ligand>
        <name>Zn(2+)</name>
        <dbReference type="ChEBI" id="CHEBI:29105"/>
        <label>2</label>
    </ligand>
</feature>
<feature type="binding site" evidence="3">
    <location>
        <position position="116"/>
    </location>
    <ligand>
        <name>Mg(2+)</name>
        <dbReference type="ChEBI" id="CHEBI:18420"/>
    </ligand>
</feature>
<comment type="cofactor">
    <cofactor evidence="3">
        <name>Zn(2+)</name>
        <dbReference type="ChEBI" id="CHEBI:29105"/>
    </cofactor>
    <text evidence="3">Binds 2 Zn(2+) ions.</text>
</comment>
<gene>
    <name evidence="4" type="ORF">MNOR_LOCUS1442</name>
</gene>
<dbReference type="Gene3D" id="3.40.720.10">
    <property type="entry name" value="Alkaline Phosphatase, subunit A"/>
    <property type="match status" value="1"/>
</dbReference>
<feature type="binding site" evidence="3">
    <location>
        <position position="121"/>
    </location>
    <ligand>
        <name>Zn(2+)</name>
        <dbReference type="ChEBI" id="CHEBI:29105"/>
        <label>2</label>
    </ligand>
</feature>
<dbReference type="InterPro" id="IPR017850">
    <property type="entry name" value="Alkaline_phosphatase_core_sf"/>
</dbReference>
<organism evidence="4 5">
    <name type="scientific">Meganyctiphanes norvegica</name>
    <name type="common">Northern krill</name>
    <name type="synonym">Thysanopoda norvegica</name>
    <dbReference type="NCBI Taxonomy" id="48144"/>
    <lineage>
        <taxon>Eukaryota</taxon>
        <taxon>Metazoa</taxon>
        <taxon>Ecdysozoa</taxon>
        <taxon>Arthropoda</taxon>
        <taxon>Crustacea</taxon>
        <taxon>Multicrustacea</taxon>
        <taxon>Malacostraca</taxon>
        <taxon>Eumalacostraca</taxon>
        <taxon>Eucarida</taxon>
        <taxon>Euphausiacea</taxon>
        <taxon>Euphausiidae</taxon>
        <taxon>Meganyctiphanes</taxon>
    </lineage>
</organism>
<evidence type="ECO:0000256" key="1">
    <source>
        <dbReference type="ARBA" id="ARBA00012647"/>
    </source>
</evidence>
<dbReference type="EC" id="3.1.3.1" evidence="1"/>
<feature type="non-terminal residue" evidence="4">
    <location>
        <position position="1"/>
    </location>
</feature>
<reference evidence="4 5" key="1">
    <citation type="submission" date="2024-05" db="EMBL/GenBank/DDBJ databases">
        <authorList>
            <person name="Wallberg A."/>
        </authorList>
    </citation>
    <scope>NUCLEOTIDE SEQUENCE [LARGE SCALE GENOMIC DNA]</scope>
</reference>
<dbReference type="InterPro" id="IPR001952">
    <property type="entry name" value="Alkaline_phosphatase"/>
</dbReference>
<feature type="binding site" evidence="3">
    <location>
        <position position="163"/>
    </location>
    <ligand>
        <name>Zn(2+)</name>
        <dbReference type="ChEBI" id="CHEBI:29105"/>
        <label>2</label>
    </ligand>
</feature>
<comment type="caution">
    <text evidence="4">The sequence shown here is derived from an EMBL/GenBank/DDBJ whole genome shotgun (WGS) entry which is preliminary data.</text>
</comment>
<name>A0AAV2PKT0_MEGNR</name>
<evidence type="ECO:0000256" key="3">
    <source>
        <dbReference type="PIRSR" id="PIRSR601952-2"/>
    </source>
</evidence>
<dbReference type="EMBL" id="CAXKWB010000386">
    <property type="protein sequence ID" value="CAL4060514.1"/>
    <property type="molecule type" value="Genomic_DNA"/>
</dbReference>
<dbReference type="Pfam" id="PF00245">
    <property type="entry name" value="Alk_phosphatase"/>
    <property type="match status" value="1"/>
</dbReference>
<evidence type="ECO:0000313" key="4">
    <source>
        <dbReference type="EMBL" id="CAL4060514.1"/>
    </source>
</evidence>
<protein>
    <recommendedName>
        <fullName evidence="1">alkaline phosphatase</fullName>
        <ecNumber evidence="1">3.1.3.1</ecNumber>
    </recommendedName>
</protein>